<accession>A0ABR7GF07</accession>
<evidence type="ECO:0000313" key="3">
    <source>
        <dbReference type="Proteomes" id="UP000643810"/>
    </source>
</evidence>
<protein>
    <submittedName>
        <fullName evidence="2">VTC domain-containing protein</fullName>
    </submittedName>
</protein>
<organism evidence="2 3">
    <name type="scientific">Roseburia lenta</name>
    <dbReference type="NCBI Taxonomy" id="2763061"/>
    <lineage>
        <taxon>Bacteria</taxon>
        <taxon>Bacillati</taxon>
        <taxon>Bacillota</taxon>
        <taxon>Clostridia</taxon>
        <taxon>Lachnospirales</taxon>
        <taxon>Lachnospiraceae</taxon>
        <taxon>Roseburia</taxon>
    </lineage>
</organism>
<sequence length="200" mass="24033">MAEDSTYFLEIKKKYNGLVNKRRIPLSRKEAKKYLEEGDAPKETGQIYWEVDYFFTHYGIRPKRYIAYDRLAMFGKDDPDFRVTFDVAIRSRTDNLTLQSDENTTLLLTPGYYLMEGKISDAMPKWFVDLLSKYGIYNTSFSKYGMDQWRDLHCDCGRHRRPDLYGRFYGDLCRRKRWYHGLRTYGRTGYERRYGWRTTG</sequence>
<dbReference type="Proteomes" id="UP000643810">
    <property type="component" value="Unassembled WGS sequence"/>
</dbReference>
<feature type="domain" description="VTC" evidence="1">
    <location>
        <begin position="4"/>
        <end position="145"/>
    </location>
</feature>
<dbReference type="InterPro" id="IPR042267">
    <property type="entry name" value="VTC_sf"/>
</dbReference>
<dbReference type="InterPro" id="IPR018966">
    <property type="entry name" value="VTC_domain"/>
</dbReference>
<dbReference type="RefSeq" id="WP_186853720.1">
    <property type="nucleotide sequence ID" value="NZ_JACOPG010000001.1"/>
</dbReference>
<name>A0ABR7GF07_9FIRM</name>
<keyword evidence="3" id="KW-1185">Reference proteome</keyword>
<evidence type="ECO:0000313" key="2">
    <source>
        <dbReference type="EMBL" id="MBC5685375.1"/>
    </source>
</evidence>
<dbReference type="EMBL" id="JACOPG010000001">
    <property type="protein sequence ID" value="MBC5685375.1"/>
    <property type="molecule type" value="Genomic_DNA"/>
</dbReference>
<gene>
    <name evidence="2" type="ORF">H8R94_01875</name>
</gene>
<comment type="caution">
    <text evidence="2">The sequence shown here is derived from an EMBL/GenBank/DDBJ whole genome shotgun (WGS) entry which is preliminary data.</text>
</comment>
<proteinExistence type="predicted"/>
<dbReference type="Pfam" id="PF09359">
    <property type="entry name" value="VTC"/>
    <property type="match status" value="1"/>
</dbReference>
<dbReference type="Gene3D" id="3.20.100.30">
    <property type="entry name" value="VTC, catalytic tunnel domain"/>
    <property type="match status" value="1"/>
</dbReference>
<reference evidence="2 3" key="1">
    <citation type="submission" date="2020-08" db="EMBL/GenBank/DDBJ databases">
        <title>Genome public.</title>
        <authorList>
            <person name="Liu C."/>
            <person name="Sun Q."/>
        </authorList>
    </citation>
    <scope>NUCLEOTIDE SEQUENCE [LARGE SCALE GENOMIC DNA]</scope>
    <source>
        <strain evidence="2 3">NSJ-9</strain>
    </source>
</reference>
<evidence type="ECO:0000259" key="1">
    <source>
        <dbReference type="Pfam" id="PF09359"/>
    </source>
</evidence>